<gene>
    <name evidence="1" type="ORF">S01H1_13024</name>
</gene>
<reference evidence="1" key="1">
    <citation type="journal article" date="2014" name="Front. Microbiol.">
        <title>High frequency of phylogenetically diverse reductive dehalogenase-homologous genes in deep subseafloor sedimentary metagenomes.</title>
        <authorList>
            <person name="Kawai M."/>
            <person name="Futagami T."/>
            <person name="Toyoda A."/>
            <person name="Takaki Y."/>
            <person name="Nishi S."/>
            <person name="Hori S."/>
            <person name="Arai W."/>
            <person name="Tsubouchi T."/>
            <person name="Morono Y."/>
            <person name="Uchiyama I."/>
            <person name="Ito T."/>
            <person name="Fujiyama A."/>
            <person name="Inagaki F."/>
            <person name="Takami H."/>
        </authorList>
    </citation>
    <scope>NUCLEOTIDE SEQUENCE</scope>
    <source>
        <strain evidence="1">Expedition CK06-06</strain>
    </source>
</reference>
<sequence length="209" mass="23537">MVQNQAAKKLFLCAIKKMGKMRRRAKIAVLGWGSLIWDPGSLANRVKGPWKRGGPRLPIEFSRVSVNLRKGALTLVIDPQNGTQVPTRFILSSRTDPEDAASDLQAREGNPRINNIGLVDLTNGYVRTRWETVSEVIREWAKEHEIDAVIWTDLSSNFQDYTGKLFSVENGIEYLDGLSGEVAQKAREYIENAPDEVDTKLRRTLKEKG</sequence>
<evidence type="ECO:0000313" key="1">
    <source>
        <dbReference type="EMBL" id="GAF72552.1"/>
    </source>
</evidence>
<proteinExistence type="predicted"/>
<organism evidence="1">
    <name type="scientific">marine sediment metagenome</name>
    <dbReference type="NCBI Taxonomy" id="412755"/>
    <lineage>
        <taxon>unclassified sequences</taxon>
        <taxon>metagenomes</taxon>
        <taxon>ecological metagenomes</taxon>
    </lineage>
</organism>
<comment type="caution">
    <text evidence="1">The sequence shown here is derived from an EMBL/GenBank/DDBJ whole genome shotgun (WGS) entry which is preliminary data.</text>
</comment>
<accession>X0S9F7</accession>
<dbReference type="AlphaFoldDB" id="X0S9F7"/>
<dbReference type="EMBL" id="BARS01006710">
    <property type="protein sequence ID" value="GAF72552.1"/>
    <property type="molecule type" value="Genomic_DNA"/>
</dbReference>
<name>X0S9F7_9ZZZZ</name>
<protein>
    <submittedName>
        <fullName evidence="1">Uncharacterized protein</fullName>
    </submittedName>
</protein>